<dbReference type="InterPro" id="IPR017970">
    <property type="entry name" value="Homeobox_CS"/>
</dbReference>
<dbReference type="Pfam" id="PF00046">
    <property type="entry name" value="Homeodomain"/>
    <property type="match status" value="1"/>
</dbReference>
<dbReference type="EMBL" id="OV170224">
    <property type="protein sequence ID" value="CAH0723808.1"/>
    <property type="molecule type" value="Genomic_DNA"/>
</dbReference>
<dbReference type="InterPro" id="IPR001356">
    <property type="entry name" value="HD"/>
</dbReference>
<dbReference type="GO" id="GO:0000122">
    <property type="term" value="P:negative regulation of transcription by RNA polymerase II"/>
    <property type="evidence" value="ECO:0007669"/>
    <property type="project" value="TreeGrafter"/>
</dbReference>
<comment type="subcellular location">
    <subcellularLocation>
        <location evidence="1 9 10">Nucleus</location>
    </subcellularLocation>
</comment>
<feature type="DNA-binding region" description="Homeobox" evidence="9">
    <location>
        <begin position="320"/>
        <end position="379"/>
    </location>
</feature>
<evidence type="ECO:0000256" key="2">
    <source>
        <dbReference type="ARBA" id="ARBA00009107"/>
    </source>
</evidence>
<dbReference type="GO" id="GO:0000981">
    <property type="term" value="F:DNA-binding transcription factor activity, RNA polymerase II-specific"/>
    <property type="evidence" value="ECO:0007669"/>
    <property type="project" value="InterPro"/>
</dbReference>
<dbReference type="PROSITE" id="PS50071">
    <property type="entry name" value="HOMEOBOX_2"/>
    <property type="match status" value="1"/>
</dbReference>
<keyword evidence="5 9" id="KW-0238">DNA-binding</keyword>
<evidence type="ECO:0000256" key="4">
    <source>
        <dbReference type="ARBA" id="ARBA00023015"/>
    </source>
</evidence>
<sequence length="456" mass="51901">MTSTTSTNRASDMWNNSAQINNQSARQPHYGYPYPMVPNAYHYHNNFYSQNCDYSNENYNKSHGVSNSCHKVVKTEPNWQNYPINYINNSDQANSDMVNKWREMNMYAQQHENYGYQPGMQSIVNKPAIDIKGEDVRSIDSPGHCSLPETSYGSPQSSSSAIKSASLEDGDSPNLRALLNKPNMKRTHTQYEKYIQDKFYTHEMSQRVDNSGSDIENWGKNNESAPSNEGNMQQFHGEYNINLESHTKIKTKRFVGGAPVQSESVKSVEDGSENCQDLTRVEAGGDNEDYADNKMAVASEVQGFYPWMKSVGGEDKKEGSKRTRQTYTRFQTLELEKEFHFNKYLSRRRRIEVSHALGLTERQIKIWFQNRRMKAKKDGKLSTSPDPYSVEDMGVTKIANMPDFVDSRSSLSGFPDYTEPNYHHPAYEGAMANIVNLSGNLHPNVMPPYGGIIPKM</sequence>
<evidence type="ECO:0000256" key="1">
    <source>
        <dbReference type="ARBA" id="ARBA00004123"/>
    </source>
</evidence>
<dbReference type="AlphaFoldDB" id="A0A8J9VJR5"/>
<dbReference type="SMART" id="SM00389">
    <property type="entry name" value="HOX"/>
    <property type="match status" value="1"/>
</dbReference>
<dbReference type="Gene3D" id="1.10.10.60">
    <property type="entry name" value="Homeodomain-like"/>
    <property type="match status" value="1"/>
</dbReference>
<dbReference type="GO" id="GO:0005634">
    <property type="term" value="C:nucleus"/>
    <property type="evidence" value="ECO:0007669"/>
    <property type="project" value="UniProtKB-SubCell"/>
</dbReference>
<keyword evidence="14" id="KW-1185">Reference proteome</keyword>
<dbReference type="PANTHER" id="PTHR45659">
    <property type="entry name" value="HOMEOBOX PROTEIN HOX"/>
    <property type="match status" value="1"/>
</dbReference>
<evidence type="ECO:0000313" key="13">
    <source>
        <dbReference type="EMBL" id="CAH0723808.1"/>
    </source>
</evidence>
<evidence type="ECO:0000256" key="3">
    <source>
        <dbReference type="ARBA" id="ARBA00022473"/>
    </source>
</evidence>
<keyword evidence="7" id="KW-0804">Transcription</keyword>
<comment type="similarity">
    <text evidence="2">Belongs to the Antp homeobox family.</text>
</comment>
<keyword evidence="8 9" id="KW-0539">Nucleus</keyword>
<dbReference type="InterPro" id="IPR020479">
    <property type="entry name" value="HD_metazoa"/>
</dbReference>
<evidence type="ECO:0000256" key="8">
    <source>
        <dbReference type="ARBA" id="ARBA00023242"/>
    </source>
</evidence>
<dbReference type="GO" id="GO:0000978">
    <property type="term" value="F:RNA polymerase II cis-regulatory region sequence-specific DNA binding"/>
    <property type="evidence" value="ECO:0007669"/>
    <property type="project" value="TreeGrafter"/>
</dbReference>
<dbReference type="PRINTS" id="PR00031">
    <property type="entry name" value="HTHREPRESSR"/>
</dbReference>
<dbReference type="PROSITE" id="PS00027">
    <property type="entry name" value="HOMEOBOX_1"/>
    <property type="match status" value="1"/>
</dbReference>
<evidence type="ECO:0000256" key="6">
    <source>
        <dbReference type="ARBA" id="ARBA00023155"/>
    </source>
</evidence>
<dbReference type="InterPro" id="IPR050296">
    <property type="entry name" value="Antp_homeobox"/>
</dbReference>
<evidence type="ECO:0000256" key="7">
    <source>
        <dbReference type="ARBA" id="ARBA00023163"/>
    </source>
</evidence>
<reference evidence="13" key="1">
    <citation type="submission" date="2021-12" db="EMBL/GenBank/DDBJ databases">
        <authorList>
            <person name="Martin H S."/>
        </authorList>
    </citation>
    <scope>NUCLEOTIDE SEQUENCE</scope>
</reference>
<feature type="domain" description="Homeobox" evidence="12">
    <location>
        <begin position="318"/>
        <end position="378"/>
    </location>
</feature>
<evidence type="ECO:0000259" key="12">
    <source>
        <dbReference type="PROSITE" id="PS50071"/>
    </source>
</evidence>
<dbReference type="CDD" id="cd00086">
    <property type="entry name" value="homeodomain"/>
    <property type="match status" value="1"/>
</dbReference>
<evidence type="ECO:0000256" key="5">
    <source>
        <dbReference type="ARBA" id="ARBA00023125"/>
    </source>
</evidence>
<feature type="non-terminal residue" evidence="13">
    <location>
        <position position="456"/>
    </location>
</feature>
<protein>
    <recommendedName>
        <fullName evidence="12">Homeobox domain-containing protein</fullName>
    </recommendedName>
</protein>
<proteinExistence type="inferred from homology"/>
<dbReference type="PANTHER" id="PTHR45659:SF4">
    <property type="entry name" value="HOMEOBOX PROTEIN ABDOMINAL-A"/>
    <property type="match status" value="1"/>
</dbReference>
<dbReference type="InterPro" id="IPR000047">
    <property type="entry name" value="HTH_motif"/>
</dbReference>
<evidence type="ECO:0000256" key="10">
    <source>
        <dbReference type="RuleBase" id="RU000682"/>
    </source>
</evidence>
<organism evidence="13 14">
    <name type="scientific">Brenthis ino</name>
    <name type="common">lesser marbled fritillary</name>
    <dbReference type="NCBI Taxonomy" id="405034"/>
    <lineage>
        <taxon>Eukaryota</taxon>
        <taxon>Metazoa</taxon>
        <taxon>Ecdysozoa</taxon>
        <taxon>Arthropoda</taxon>
        <taxon>Hexapoda</taxon>
        <taxon>Insecta</taxon>
        <taxon>Pterygota</taxon>
        <taxon>Neoptera</taxon>
        <taxon>Endopterygota</taxon>
        <taxon>Lepidoptera</taxon>
        <taxon>Glossata</taxon>
        <taxon>Ditrysia</taxon>
        <taxon>Papilionoidea</taxon>
        <taxon>Nymphalidae</taxon>
        <taxon>Heliconiinae</taxon>
        <taxon>Argynnini</taxon>
        <taxon>Brenthis</taxon>
    </lineage>
</organism>
<dbReference type="PRINTS" id="PR00024">
    <property type="entry name" value="HOMEOBOX"/>
</dbReference>
<gene>
    <name evidence="13" type="ORF">BINO364_LOCUS9585</name>
</gene>
<dbReference type="InterPro" id="IPR009057">
    <property type="entry name" value="Homeodomain-like_sf"/>
</dbReference>
<dbReference type="FunFam" id="1.10.10.60:FF:000398">
    <property type="entry name" value="Homeobox protein lin-39"/>
    <property type="match status" value="1"/>
</dbReference>
<dbReference type="GO" id="GO:0009952">
    <property type="term" value="P:anterior/posterior pattern specification"/>
    <property type="evidence" value="ECO:0007669"/>
    <property type="project" value="TreeGrafter"/>
</dbReference>
<feature type="region of interest" description="Disordered" evidence="11">
    <location>
        <begin position="136"/>
        <end position="178"/>
    </location>
</feature>
<name>A0A8J9VJR5_9NEOP</name>
<evidence type="ECO:0000256" key="9">
    <source>
        <dbReference type="PROSITE-ProRule" id="PRU00108"/>
    </source>
</evidence>
<dbReference type="SUPFAM" id="SSF46689">
    <property type="entry name" value="Homeodomain-like"/>
    <property type="match status" value="1"/>
</dbReference>
<keyword evidence="6 9" id="KW-0371">Homeobox</keyword>
<dbReference type="GO" id="GO:0048337">
    <property type="term" value="P:positive regulation of mesodermal cell fate specification"/>
    <property type="evidence" value="ECO:0007669"/>
    <property type="project" value="UniProtKB-ARBA"/>
</dbReference>
<keyword evidence="4" id="KW-0805">Transcription regulation</keyword>
<accession>A0A8J9VJR5</accession>
<evidence type="ECO:0000313" key="14">
    <source>
        <dbReference type="Proteomes" id="UP000838878"/>
    </source>
</evidence>
<evidence type="ECO:0000256" key="11">
    <source>
        <dbReference type="SAM" id="MobiDB-lite"/>
    </source>
</evidence>
<feature type="compositionally biased region" description="Low complexity" evidence="11">
    <location>
        <begin position="154"/>
        <end position="165"/>
    </location>
</feature>
<keyword evidence="3" id="KW-0217">Developmental protein</keyword>
<dbReference type="OrthoDB" id="6159439at2759"/>
<dbReference type="Proteomes" id="UP000838878">
    <property type="component" value="Chromosome 4"/>
</dbReference>